<accession>A0A2P8CFR6</accession>
<keyword evidence="1" id="KW-0812">Transmembrane</keyword>
<evidence type="ECO:0000256" key="1">
    <source>
        <dbReference type="SAM" id="Phobius"/>
    </source>
</evidence>
<evidence type="ECO:0000313" key="4">
    <source>
        <dbReference type="Proteomes" id="UP000240621"/>
    </source>
</evidence>
<feature type="transmembrane region" description="Helical" evidence="1">
    <location>
        <begin position="232"/>
        <end position="256"/>
    </location>
</feature>
<proteinExistence type="predicted"/>
<dbReference type="OrthoDB" id="9961886at2"/>
<name>A0A2P8CFR6_9BACT</name>
<evidence type="ECO:0000313" key="2">
    <source>
        <dbReference type="EMBL" id="GET23372.1"/>
    </source>
</evidence>
<dbReference type="Proteomes" id="UP000396862">
    <property type="component" value="Unassembled WGS sequence"/>
</dbReference>
<dbReference type="EMBL" id="PYGC01000003">
    <property type="protein sequence ID" value="PSK83830.1"/>
    <property type="molecule type" value="Genomic_DNA"/>
</dbReference>
<dbReference type="Proteomes" id="UP000240621">
    <property type="component" value="Unassembled WGS sequence"/>
</dbReference>
<dbReference type="RefSeq" id="WP_106541660.1">
    <property type="nucleotide sequence ID" value="NZ_BLAU01000001.1"/>
</dbReference>
<evidence type="ECO:0000313" key="3">
    <source>
        <dbReference type="EMBL" id="PSK83830.1"/>
    </source>
</evidence>
<reference evidence="3 4" key="1">
    <citation type="submission" date="2018-03" db="EMBL/GenBank/DDBJ databases">
        <title>Genomic Encyclopedia of Archaeal and Bacterial Type Strains, Phase II (KMG-II): from individual species to whole genera.</title>
        <authorList>
            <person name="Goeker M."/>
        </authorList>
    </citation>
    <scope>NUCLEOTIDE SEQUENCE [LARGE SCALE GENOMIC DNA]</scope>
    <source>
        <strain evidence="3 4">DSM 27267</strain>
    </source>
</reference>
<evidence type="ECO:0000313" key="5">
    <source>
        <dbReference type="Proteomes" id="UP000396862"/>
    </source>
</evidence>
<gene>
    <name evidence="3" type="ORF">CLV93_103246</name>
    <name evidence="2" type="ORF">JCM18694_36180</name>
</gene>
<comment type="caution">
    <text evidence="3">The sequence shown here is derived from an EMBL/GenBank/DDBJ whole genome shotgun (WGS) entry which is preliminary data.</text>
</comment>
<feature type="transmembrane region" description="Helical" evidence="1">
    <location>
        <begin position="201"/>
        <end position="220"/>
    </location>
</feature>
<dbReference type="AlphaFoldDB" id="A0A2P8CFR6"/>
<keyword evidence="1" id="KW-1133">Transmembrane helix</keyword>
<dbReference type="EMBL" id="BLAU01000001">
    <property type="protein sequence ID" value="GET23372.1"/>
    <property type="molecule type" value="Genomic_DNA"/>
</dbReference>
<keyword evidence="1" id="KW-0472">Membrane</keyword>
<reference evidence="2 5" key="2">
    <citation type="submission" date="2019-10" db="EMBL/GenBank/DDBJ databases">
        <title>Prolixibacter strains distinguished by the presence of nitrate reductase genes were adept at nitrate-dependent anaerobic corrosion of metallic iron and carbon steel.</title>
        <authorList>
            <person name="Iino T."/>
            <person name="Shono N."/>
            <person name="Ito K."/>
            <person name="Nakamura R."/>
            <person name="Sueoka K."/>
            <person name="Harayama S."/>
            <person name="Ohkuma M."/>
        </authorList>
    </citation>
    <scope>NUCLEOTIDE SEQUENCE [LARGE SCALE GENOMIC DNA]</scope>
    <source>
        <strain evidence="2 5">MIC1-1</strain>
    </source>
</reference>
<organism evidence="3 4">
    <name type="scientific">Prolixibacter denitrificans</name>
    <dbReference type="NCBI Taxonomy" id="1541063"/>
    <lineage>
        <taxon>Bacteria</taxon>
        <taxon>Pseudomonadati</taxon>
        <taxon>Bacteroidota</taxon>
        <taxon>Bacteroidia</taxon>
        <taxon>Marinilabiliales</taxon>
        <taxon>Prolixibacteraceae</taxon>
        <taxon>Prolixibacter</taxon>
    </lineage>
</organism>
<sequence length="259" mass="30003">MLRIKKNSFKKIGNFIKHPIVLLLLGGLISFIFYKLGTKDKKPSYYISKQELVAKVTEDASKMSILWDSTKYENLYYIKLIVWNSGKQFIDASDFIPSNPMTLSNDGKIKILSVSTERSSRVGVKFGYKIYNKDSSDSYVNFSLLNNEALEQNDGIIIHVLYSEIEKGNWNFKGRVKGAVNGFEYEDLSKMGITTDRTSIYILWGIIFVLIISRVIVFLVKKKEVVFRNHEVVFLVVLITFTIYLTFKQIYLSIYLPWY</sequence>
<feature type="transmembrane region" description="Helical" evidence="1">
    <location>
        <begin position="20"/>
        <end position="37"/>
    </location>
</feature>
<keyword evidence="5" id="KW-1185">Reference proteome</keyword>
<protein>
    <submittedName>
        <fullName evidence="3">Uncharacterized protein</fullName>
    </submittedName>
</protein>